<organism evidence="1 2">
    <name type="scientific">Phyllostomus discolor</name>
    <name type="common">pale spear-nosed bat</name>
    <dbReference type="NCBI Taxonomy" id="89673"/>
    <lineage>
        <taxon>Eukaryota</taxon>
        <taxon>Metazoa</taxon>
        <taxon>Chordata</taxon>
        <taxon>Craniata</taxon>
        <taxon>Vertebrata</taxon>
        <taxon>Euteleostomi</taxon>
        <taxon>Mammalia</taxon>
        <taxon>Eutheria</taxon>
        <taxon>Laurasiatheria</taxon>
        <taxon>Chiroptera</taxon>
        <taxon>Yangochiroptera</taxon>
        <taxon>Phyllostomidae</taxon>
        <taxon>Phyllostominae</taxon>
        <taxon>Phyllostomus</taxon>
    </lineage>
</organism>
<comment type="caution">
    <text evidence="1">The sequence shown here is derived from an EMBL/GenBank/DDBJ whole genome shotgun (WGS) entry which is preliminary data.</text>
</comment>
<sequence>MWGGEVVLRSCILVSPGHRRAVNHCATSGAEQGLGETCGPRPSPLLPLHSVTKPSTYPHGPRHFGPIQSTHSHTQLHNSSIGTYVTPGDMHMYAWSCALTVALLATVQHTLTFTATSTHVICSQCQCPLCHRSQPFHNPMHTVIPSYSDTHIMPQSHTCT</sequence>
<gene>
    <name evidence="1" type="ORF">HJG60_007937</name>
</gene>
<evidence type="ECO:0000313" key="2">
    <source>
        <dbReference type="Proteomes" id="UP000664940"/>
    </source>
</evidence>
<protein>
    <submittedName>
        <fullName evidence="1">Uncharacterized protein</fullName>
    </submittedName>
</protein>
<dbReference type="Proteomes" id="UP000664940">
    <property type="component" value="Unassembled WGS sequence"/>
</dbReference>
<accession>A0A834ERS0</accession>
<proteinExistence type="predicted"/>
<name>A0A834ERS0_9CHIR</name>
<dbReference type="EMBL" id="JABVXQ010000001">
    <property type="protein sequence ID" value="KAF6131035.1"/>
    <property type="molecule type" value="Genomic_DNA"/>
</dbReference>
<dbReference type="AlphaFoldDB" id="A0A834ERS0"/>
<reference evidence="1 2" key="1">
    <citation type="journal article" date="2020" name="Nature">
        <title>Six reference-quality genomes reveal evolution of bat adaptations.</title>
        <authorList>
            <person name="Jebb D."/>
            <person name="Huang Z."/>
            <person name="Pippel M."/>
            <person name="Hughes G.M."/>
            <person name="Lavrichenko K."/>
            <person name="Devanna P."/>
            <person name="Winkler S."/>
            <person name="Jermiin L.S."/>
            <person name="Skirmuntt E.C."/>
            <person name="Katzourakis A."/>
            <person name="Burkitt-Gray L."/>
            <person name="Ray D.A."/>
            <person name="Sullivan K.A.M."/>
            <person name="Roscito J.G."/>
            <person name="Kirilenko B.M."/>
            <person name="Davalos L.M."/>
            <person name="Corthals A.P."/>
            <person name="Power M.L."/>
            <person name="Jones G."/>
            <person name="Ransome R.D."/>
            <person name="Dechmann D.K.N."/>
            <person name="Locatelli A.G."/>
            <person name="Puechmaille S.J."/>
            <person name="Fedrigo O."/>
            <person name="Jarvis E.D."/>
            <person name="Hiller M."/>
            <person name="Vernes S.C."/>
            <person name="Myers E.W."/>
            <person name="Teeling E.C."/>
        </authorList>
    </citation>
    <scope>NUCLEOTIDE SEQUENCE [LARGE SCALE GENOMIC DNA]</scope>
    <source>
        <strain evidence="1">Bat1K_MPI-CBG_1</strain>
    </source>
</reference>
<evidence type="ECO:0000313" key="1">
    <source>
        <dbReference type="EMBL" id="KAF6131035.1"/>
    </source>
</evidence>